<comment type="caution">
    <text evidence="3">Lacks conserved residue(s) required for the propagation of feature annotation.</text>
</comment>
<protein>
    <recommendedName>
        <fullName evidence="3">dCTP deaminase</fullName>
        <ecNumber evidence="3">3.5.4.13</ecNumber>
    </recommendedName>
    <alternativeName>
        <fullName evidence="3">Deoxycytidine triphosphate deaminase</fullName>
    </alternativeName>
</protein>
<evidence type="ECO:0000256" key="3">
    <source>
        <dbReference type="HAMAP-Rule" id="MF_00146"/>
    </source>
</evidence>
<dbReference type="SUPFAM" id="SSF51283">
    <property type="entry name" value="dUTPase-like"/>
    <property type="match status" value="1"/>
</dbReference>
<dbReference type="UniPathway" id="UPA00610">
    <property type="reaction ID" value="UER00665"/>
</dbReference>
<evidence type="ECO:0000313" key="5">
    <source>
        <dbReference type="Proteomes" id="UP000053904"/>
    </source>
</evidence>
<feature type="binding site" evidence="3">
    <location>
        <begin position="126"/>
        <end position="128"/>
    </location>
    <ligand>
        <name>dCTP</name>
        <dbReference type="ChEBI" id="CHEBI:61481"/>
    </ligand>
</feature>
<evidence type="ECO:0000256" key="2">
    <source>
        <dbReference type="ARBA" id="ARBA00023080"/>
    </source>
</evidence>
<feature type="binding site" evidence="3">
    <location>
        <position position="147"/>
    </location>
    <ligand>
        <name>dCTP</name>
        <dbReference type="ChEBI" id="CHEBI:61481"/>
    </ligand>
</feature>
<comment type="caution">
    <text evidence="4">The sequence shown here is derived from an EMBL/GenBank/DDBJ whole genome shotgun (WGS) entry which is preliminary data.</text>
</comment>
<keyword evidence="3" id="KW-0547">Nucleotide-binding</keyword>
<feature type="active site" description="Proton donor/acceptor" evidence="3">
    <location>
        <position position="128"/>
    </location>
</feature>
<dbReference type="InterPro" id="IPR036157">
    <property type="entry name" value="dUTPase-like_sf"/>
</dbReference>
<dbReference type="InterPro" id="IPR011962">
    <property type="entry name" value="dCTP_deaminase"/>
</dbReference>
<evidence type="ECO:0000256" key="1">
    <source>
        <dbReference type="ARBA" id="ARBA00022801"/>
    </source>
</evidence>
<feature type="binding site" evidence="3">
    <location>
        <begin position="100"/>
        <end position="105"/>
    </location>
    <ligand>
        <name>dCTP</name>
        <dbReference type="ChEBI" id="CHEBI:61481"/>
    </ligand>
</feature>
<dbReference type="GO" id="GO:0000166">
    <property type="term" value="F:nucleotide binding"/>
    <property type="evidence" value="ECO:0007669"/>
    <property type="project" value="UniProtKB-KW"/>
</dbReference>
<keyword evidence="1 3" id="KW-0378">Hydrolase</keyword>
<reference evidence="5" key="1">
    <citation type="journal article" date="2015" name="MBio">
        <title>Genome-Resolved Metagenomic Analysis Reveals Roles for Candidate Phyla and Other Microbial Community Members in Biogeochemical Transformations in Oil Reservoirs.</title>
        <authorList>
            <person name="Hu P."/>
            <person name="Tom L."/>
            <person name="Singh A."/>
            <person name="Thomas B.C."/>
            <person name="Baker B.J."/>
            <person name="Piceno Y.M."/>
            <person name="Andersen G.L."/>
            <person name="Banfield J.F."/>
        </authorList>
    </citation>
    <scope>NUCLEOTIDE SEQUENCE [LARGE SCALE GENOMIC DNA]</scope>
</reference>
<comment type="function">
    <text evidence="3">Catalyzes the deamination of dCTP to dUTP.</text>
</comment>
<dbReference type="PANTHER" id="PTHR42680">
    <property type="entry name" value="DCTP DEAMINASE"/>
    <property type="match status" value="1"/>
</dbReference>
<dbReference type="Proteomes" id="UP000053904">
    <property type="component" value="Unassembled WGS sequence"/>
</dbReference>
<proteinExistence type="inferred from homology"/>
<dbReference type="PANTHER" id="PTHR42680:SF3">
    <property type="entry name" value="DCTP DEAMINASE"/>
    <property type="match status" value="1"/>
</dbReference>
<organism evidence="4 5">
    <name type="scientific">candidate division WS6 bacterium 34_10</name>
    <dbReference type="NCBI Taxonomy" id="1641389"/>
    <lineage>
        <taxon>Bacteria</taxon>
        <taxon>Candidatus Dojkabacteria</taxon>
    </lineage>
</organism>
<dbReference type="InterPro" id="IPR033704">
    <property type="entry name" value="dUTPase_trimeric"/>
</dbReference>
<accession>A0A101HHN4</accession>
<feature type="binding site" evidence="3">
    <location>
        <position position="118"/>
    </location>
    <ligand>
        <name>dCTP</name>
        <dbReference type="ChEBI" id="CHEBI:61481"/>
    </ligand>
</feature>
<dbReference type="GO" id="GO:0006226">
    <property type="term" value="P:dUMP biosynthetic process"/>
    <property type="evidence" value="ECO:0007669"/>
    <property type="project" value="UniProtKB-UniPathway"/>
</dbReference>
<dbReference type="HAMAP" id="MF_00146">
    <property type="entry name" value="dCTP_deaminase"/>
    <property type="match status" value="1"/>
</dbReference>
<dbReference type="GO" id="GO:0006229">
    <property type="term" value="P:dUTP biosynthetic process"/>
    <property type="evidence" value="ECO:0007669"/>
    <property type="project" value="UniProtKB-UniRule"/>
</dbReference>
<comment type="similarity">
    <text evidence="3">Belongs to the dCTP deaminase family.</text>
</comment>
<dbReference type="AlphaFoldDB" id="A0A101HHN4"/>
<dbReference type="NCBIfam" id="TIGR02274">
    <property type="entry name" value="dCTP_deam"/>
    <property type="match status" value="1"/>
</dbReference>
<dbReference type="GO" id="GO:0008829">
    <property type="term" value="F:dCTP deaminase activity"/>
    <property type="evidence" value="ECO:0007669"/>
    <property type="project" value="UniProtKB-UniRule"/>
</dbReference>
<dbReference type="CDD" id="cd07557">
    <property type="entry name" value="trimeric_dUTPase"/>
    <property type="match status" value="1"/>
</dbReference>
<dbReference type="EMBL" id="LGGO01000090">
    <property type="protein sequence ID" value="KUK76889.1"/>
    <property type="molecule type" value="Genomic_DNA"/>
</dbReference>
<dbReference type="Gene3D" id="2.70.40.10">
    <property type="match status" value="1"/>
</dbReference>
<comment type="subunit">
    <text evidence="3">Homotrimer.</text>
</comment>
<feature type="binding site" evidence="3">
    <location>
        <position position="169"/>
    </location>
    <ligand>
        <name>dCTP</name>
        <dbReference type="ChEBI" id="CHEBI:61481"/>
    </ligand>
</feature>
<evidence type="ECO:0000313" key="4">
    <source>
        <dbReference type="EMBL" id="KUK76889.1"/>
    </source>
</evidence>
<sequence length="190" mass="21416">MVLSDKGIKKALKEGHINIDPFVEENLQPASYDLHLGKTLLLFDRGNNSLIDIKKPMESLMVKHEIGEEGYILHPKEFILANIKEVTGVDDQHVGFLHGKSSLARIGLLIHATAGLLDPGNELRLTLEMYNLSPLPIKLYPDMKIAQITFESIDNKCERPYGSDGLNSKYKGDMVVKGSKMYKNYNYEKK</sequence>
<comment type="catalytic activity">
    <reaction evidence="3">
        <text>dCTP + H2O + H(+) = dUTP + NH4(+)</text>
        <dbReference type="Rhea" id="RHEA:22680"/>
        <dbReference type="ChEBI" id="CHEBI:15377"/>
        <dbReference type="ChEBI" id="CHEBI:15378"/>
        <dbReference type="ChEBI" id="CHEBI:28938"/>
        <dbReference type="ChEBI" id="CHEBI:61481"/>
        <dbReference type="ChEBI" id="CHEBI:61555"/>
        <dbReference type="EC" id="3.5.4.13"/>
    </reaction>
</comment>
<feature type="binding site" evidence="3">
    <location>
        <position position="161"/>
    </location>
    <ligand>
        <name>dCTP</name>
        <dbReference type="ChEBI" id="CHEBI:61481"/>
    </ligand>
</feature>
<comment type="pathway">
    <text evidence="3">Pyrimidine metabolism; dUMP biosynthesis; dUMP from dCTP (dUTP route): step 1/2.</text>
</comment>
<dbReference type="EC" id="3.5.4.13" evidence="3"/>
<keyword evidence="2 3" id="KW-0546">Nucleotide metabolism</keyword>
<dbReference type="Pfam" id="PF22769">
    <property type="entry name" value="DCD"/>
    <property type="match status" value="1"/>
</dbReference>
<gene>
    <name evidence="3" type="primary">dcd</name>
    <name evidence="4" type="ORF">XD93_0668</name>
</gene>
<name>A0A101HHN4_9BACT</name>